<evidence type="ECO:0000313" key="2">
    <source>
        <dbReference type="EMBL" id="KAJ5184215.1"/>
    </source>
</evidence>
<protein>
    <submittedName>
        <fullName evidence="2">Uncharacterized protein</fullName>
    </submittedName>
</protein>
<organism evidence="2 3">
    <name type="scientific">Penicillium capsulatum</name>
    <dbReference type="NCBI Taxonomy" id="69766"/>
    <lineage>
        <taxon>Eukaryota</taxon>
        <taxon>Fungi</taxon>
        <taxon>Dikarya</taxon>
        <taxon>Ascomycota</taxon>
        <taxon>Pezizomycotina</taxon>
        <taxon>Eurotiomycetes</taxon>
        <taxon>Eurotiomycetidae</taxon>
        <taxon>Eurotiales</taxon>
        <taxon>Aspergillaceae</taxon>
        <taxon>Penicillium</taxon>
    </lineage>
</organism>
<dbReference type="Proteomes" id="UP001146351">
    <property type="component" value="Unassembled WGS sequence"/>
</dbReference>
<feature type="compositionally biased region" description="Basic and acidic residues" evidence="1">
    <location>
        <begin position="88"/>
        <end position="116"/>
    </location>
</feature>
<accession>A0A9W9IWJ1</accession>
<dbReference type="EMBL" id="JAPQKO010000001">
    <property type="protein sequence ID" value="KAJ5184215.1"/>
    <property type="molecule type" value="Genomic_DNA"/>
</dbReference>
<keyword evidence="3" id="KW-1185">Reference proteome</keyword>
<name>A0A9W9IWJ1_9EURO</name>
<sequence length="116" mass="13305">MIPRIFPRAARALSRSWSTPRPVLDHRARRIQGWMYSSTRPVASQSDAAAQRKYQIVPDVDDFAESESTRPDVDHDQKIEVTKSPYPEWHDGQGVSDKDASLAQRREIDPYAVDRL</sequence>
<evidence type="ECO:0000313" key="3">
    <source>
        <dbReference type="Proteomes" id="UP001146351"/>
    </source>
</evidence>
<comment type="caution">
    <text evidence="2">The sequence shown here is derived from an EMBL/GenBank/DDBJ whole genome shotgun (WGS) entry which is preliminary data.</text>
</comment>
<feature type="region of interest" description="Disordered" evidence="1">
    <location>
        <begin position="61"/>
        <end position="116"/>
    </location>
</feature>
<gene>
    <name evidence="2" type="ORF">N7492_001831</name>
</gene>
<reference evidence="2" key="2">
    <citation type="journal article" date="2023" name="IMA Fungus">
        <title>Comparative genomic study of the Penicillium genus elucidates a diverse pangenome and 15 lateral gene transfer events.</title>
        <authorList>
            <person name="Petersen C."/>
            <person name="Sorensen T."/>
            <person name="Nielsen M.R."/>
            <person name="Sondergaard T.E."/>
            <person name="Sorensen J.L."/>
            <person name="Fitzpatrick D.A."/>
            <person name="Frisvad J.C."/>
            <person name="Nielsen K.L."/>
        </authorList>
    </citation>
    <scope>NUCLEOTIDE SEQUENCE</scope>
    <source>
        <strain evidence="2">IBT 21917</strain>
    </source>
</reference>
<reference evidence="2" key="1">
    <citation type="submission" date="2022-11" db="EMBL/GenBank/DDBJ databases">
        <authorList>
            <person name="Petersen C."/>
        </authorList>
    </citation>
    <scope>NUCLEOTIDE SEQUENCE</scope>
    <source>
        <strain evidence="2">IBT 21917</strain>
    </source>
</reference>
<feature type="compositionally biased region" description="Basic and acidic residues" evidence="1">
    <location>
        <begin position="67"/>
        <end position="81"/>
    </location>
</feature>
<dbReference type="AlphaFoldDB" id="A0A9W9IWJ1"/>
<evidence type="ECO:0000256" key="1">
    <source>
        <dbReference type="SAM" id="MobiDB-lite"/>
    </source>
</evidence>
<proteinExistence type="predicted"/>